<organism evidence="6 7">
    <name type="scientific">Bacillus smithii 7_3_47FAA</name>
    <dbReference type="NCBI Taxonomy" id="665952"/>
    <lineage>
        <taxon>Bacteria</taxon>
        <taxon>Bacillati</taxon>
        <taxon>Bacillota</taxon>
        <taxon>Bacilli</taxon>
        <taxon>Bacillales</taxon>
        <taxon>Bacillaceae</taxon>
        <taxon>Bacillus</taxon>
    </lineage>
</organism>
<evidence type="ECO:0000256" key="4">
    <source>
        <dbReference type="ARBA" id="ARBA00022825"/>
    </source>
</evidence>
<evidence type="ECO:0000259" key="5">
    <source>
        <dbReference type="Pfam" id="PF01343"/>
    </source>
</evidence>
<evidence type="ECO:0000256" key="3">
    <source>
        <dbReference type="ARBA" id="ARBA00022801"/>
    </source>
</evidence>
<dbReference type="InterPro" id="IPR002142">
    <property type="entry name" value="Peptidase_S49"/>
</dbReference>
<dbReference type="NCBIfam" id="TIGR00706">
    <property type="entry name" value="SppA_dom"/>
    <property type="match status" value="1"/>
</dbReference>
<dbReference type="PANTHER" id="PTHR42987">
    <property type="entry name" value="PEPTIDASE S49"/>
    <property type="match status" value="1"/>
</dbReference>
<sequence>MNRKRIIALAIAAILFAVSVIVNLASITLTADVEKLFEGLTNQDGNFNEDVIEKGNTLKKIAVLEVNGVIQDTGSTASFFETGYNHENFMKMLDKVEHDKSIKAIILRVNSPGGGVAESAEIHDKLMEIKQKAKKPIYVSMGPTAASGGYYISTAGDKIFASPETLTGSLGVIMNTVNYSKLAQKFGVDFVTVKSGPFKDIGSSTRPMTEKEKQILQTMINNSYQQFVKVISEGRHIPEEQVRKIADGRVYDGRQAKQLHLIDEFGYLDDTIKQLKKDKHLSGAEVFRYETNSGLSSLFAASAQKMFQKDGEWNVLINLLTHSQSPRLMYLYSEEGSL</sequence>
<dbReference type="InterPro" id="IPR047272">
    <property type="entry name" value="S49_SppA_C"/>
</dbReference>
<dbReference type="EMBL" id="ACWF01000162">
    <property type="protein sequence ID" value="EHL73018.1"/>
    <property type="molecule type" value="Genomic_DNA"/>
</dbReference>
<dbReference type="AlphaFoldDB" id="G9QQH8"/>
<evidence type="ECO:0000256" key="2">
    <source>
        <dbReference type="ARBA" id="ARBA00022670"/>
    </source>
</evidence>
<keyword evidence="7" id="KW-1185">Reference proteome</keyword>
<proteinExistence type="inferred from homology"/>
<dbReference type="InterPro" id="IPR004635">
    <property type="entry name" value="Pept_S49_SppA"/>
</dbReference>
<comment type="caution">
    <text evidence="6">The sequence shown here is derived from an EMBL/GenBank/DDBJ whole genome shotgun (WGS) entry which is preliminary data.</text>
</comment>
<accession>G9QQH8</accession>
<dbReference type="HOGENOM" id="CLU_046540_0_1_9"/>
<gene>
    <name evidence="6" type="ORF">HMPREF1015_00545</name>
</gene>
<dbReference type="Proteomes" id="UP000011747">
    <property type="component" value="Unassembled WGS sequence"/>
</dbReference>
<dbReference type="GO" id="GO:0006508">
    <property type="term" value="P:proteolysis"/>
    <property type="evidence" value="ECO:0007669"/>
    <property type="project" value="UniProtKB-KW"/>
</dbReference>
<feature type="domain" description="Peptidase S49" evidence="5">
    <location>
        <begin position="131"/>
        <end position="281"/>
    </location>
</feature>
<keyword evidence="3" id="KW-0378">Hydrolase</keyword>
<name>G9QQH8_9BACI</name>
<evidence type="ECO:0000313" key="7">
    <source>
        <dbReference type="Proteomes" id="UP000011747"/>
    </source>
</evidence>
<evidence type="ECO:0000256" key="1">
    <source>
        <dbReference type="ARBA" id="ARBA00008683"/>
    </source>
</evidence>
<dbReference type="PATRIC" id="fig|665952.3.peg.3478"/>
<dbReference type="Pfam" id="PF01343">
    <property type="entry name" value="Peptidase_S49"/>
    <property type="match status" value="1"/>
</dbReference>
<keyword evidence="4" id="KW-0720">Serine protease</keyword>
<dbReference type="GO" id="GO:0008236">
    <property type="term" value="F:serine-type peptidase activity"/>
    <property type="evidence" value="ECO:0007669"/>
    <property type="project" value="UniProtKB-KW"/>
</dbReference>
<dbReference type="Gene3D" id="3.90.226.10">
    <property type="entry name" value="2-enoyl-CoA Hydratase, Chain A, domain 1"/>
    <property type="match status" value="2"/>
</dbReference>
<dbReference type="RefSeq" id="WP_003355650.1">
    <property type="nucleotide sequence ID" value="NZ_JH414764.1"/>
</dbReference>
<dbReference type="PANTHER" id="PTHR42987:SF7">
    <property type="entry name" value="SIGNAL PEPTIDE PEPTIDASE SPPA-RELATED"/>
    <property type="match status" value="1"/>
</dbReference>
<dbReference type="InterPro" id="IPR029045">
    <property type="entry name" value="ClpP/crotonase-like_dom_sf"/>
</dbReference>
<keyword evidence="2" id="KW-0645">Protease</keyword>
<evidence type="ECO:0000313" key="6">
    <source>
        <dbReference type="EMBL" id="EHL73018.1"/>
    </source>
</evidence>
<comment type="similarity">
    <text evidence="1">Belongs to the peptidase S49 family.</text>
</comment>
<dbReference type="SUPFAM" id="SSF52096">
    <property type="entry name" value="ClpP/crotonase"/>
    <property type="match status" value="1"/>
</dbReference>
<reference evidence="6 7" key="1">
    <citation type="submission" date="2011-09" db="EMBL/GenBank/DDBJ databases">
        <title>The Genome Sequence of Bacillus smithii 7_3_47FAA.</title>
        <authorList>
            <consortium name="The Broad Institute Genome Sequencing Platform"/>
            <person name="Earl A."/>
            <person name="Ward D."/>
            <person name="Feldgarden M."/>
            <person name="Gevers D."/>
            <person name="Daigneault M."/>
            <person name="Strauss J."/>
            <person name="Allen-Vercoe E."/>
            <person name="Young S.K."/>
            <person name="Zeng Q."/>
            <person name="Gargeya S."/>
            <person name="Fitzgerald M."/>
            <person name="Haas B."/>
            <person name="Abouelleil A."/>
            <person name="Alvarado L."/>
            <person name="Arachchi H.M."/>
            <person name="Berlin A."/>
            <person name="Brown A."/>
            <person name="Chapman S.B."/>
            <person name="Chen Z."/>
            <person name="Dunbar C."/>
            <person name="Freedman E."/>
            <person name="Gearin G."/>
            <person name="Goldberg J."/>
            <person name="Griggs A."/>
            <person name="Gujja S."/>
            <person name="Heiman D."/>
            <person name="Howarth C."/>
            <person name="Larson L."/>
            <person name="Lui A."/>
            <person name="MacDonald P.J.P."/>
            <person name="Montmayeur A."/>
            <person name="Murphy C."/>
            <person name="Neiman D."/>
            <person name="Pearson M."/>
            <person name="Priest M."/>
            <person name="Roberts A."/>
            <person name="Saif S."/>
            <person name="Shea T."/>
            <person name="Shenoy N."/>
            <person name="Sisk P."/>
            <person name="Stolte C."/>
            <person name="Sykes S."/>
            <person name="Wortman J."/>
            <person name="Nusbaum C."/>
            <person name="Birren B."/>
        </authorList>
    </citation>
    <scope>NUCLEOTIDE SEQUENCE [LARGE SCALE GENOMIC DNA]</scope>
    <source>
        <strain evidence="6 7">7_3_47FAA</strain>
    </source>
</reference>
<protein>
    <submittedName>
        <fullName evidence="6">Signal peptide peptidase SppA, 36K type</fullName>
    </submittedName>
</protein>
<dbReference type="CDD" id="cd07023">
    <property type="entry name" value="S49_Sppa_N_C"/>
    <property type="match status" value="1"/>
</dbReference>